<evidence type="ECO:0000313" key="2">
    <source>
        <dbReference type="Proteomes" id="UP000033344"/>
    </source>
</evidence>
<accession>A0AAE2EBT2</accession>
<dbReference type="AlphaFoldDB" id="A0AAE2EBT2"/>
<comment type="caution">
    <text evidence="1">The sequence shown here is derived from an EMBL/GenBank/DDBJ whole genome shotgun (WGS) entry which is preliminary data.</text>
</comment>
<protein>
    <submittedName>
        <fullName evidence="1">Uncharacterized protein</fullName>
    </submittedName>
</protein>
<dbReference type="EMBL" id="JZYG01000017">
    <property type="protein sequence ID" value="KJM35108.1"/>
    <property type="molecule type" value="Genomic_DNA"/>
</dbReference>
<organism evidence="1 2">
    <name type="scientific">Enterobacter cloacae subsp. cloacae</name>
    <dbReference type="NCBI Taxonomy" id="336306"/>
    <lineage>
        <taxon>Bacteria</taxon>
        <taxon>Pseudomonadati</taxon>
        <taxon>Pseudomonadota</taxon>
        <taxon>Gammaproteobacteria</taxon>
        <taxon>Enterobacterales</taxon>
        <taxon>Enterobacteriaceae</taxon>
        <taxon>Enterobacter</taxon>
        <taxon>Enterobacter cloacae complex</taxon>
    </lineage>
</organism>
<evidence type="ECO:0000313" key="1">
    <source>
        <dbReference type="EMBL" id="KJM35108.1"/>
    </source>
</evidence>
<reference evidence="1 2" key="1">
    <citation type="submission" date="2015-03" db="EMBL/GenBank/DDBJ databases">
        <authorList>
            <person name="McCorrison J."/>
            <person name="Sanka R."/>
            <person name="Adams M."/>
            <person name="Brinkac L."/>
            <person name="Nierman W."/>
            <person name="Sutton G."/>
            <person name="Nelson K."/>
            <person name="Kiedrowski L."/>
            <person name="Guerrero D."/>
            <person name="Bonomo R."/>
        </authorList>
    </citation>
    <scope>NUCLEOTIDE SEQUENCE [LARGE SCALE GENOMIC DNA]</scope>
    <source>
        <strain evidence="1 2">42324</strain>
    </source>
</reference>
<gene>
    <name evidence="1" type="ORF">SS44_15090</name>
</gene>
<dbReference type="Proteomes" id="UP000033344">
    <property type="component" value="Unassembled WGS sequence"/>
</dbReference>
<proteinExistence type="predicted"/>
<name>A0AAE2EBT2_ENTCL</name>
<sequence length="108" mass="12401">MQMNQGQNPISQKSIPAVKAKPRLIFMIKRKCQAKSKLLQVGINLAQFNTVKVQMLLKITWESLIGTLFSRKKQWQDVVRKQIAGVGQCVNFPGRGYALAYRIESYFR</sequence>